<dbReference type="Gene3D" id="3.40.50.150">
    <property type="entry name" value="Vaccinia Virus protein VP39"/>
    <property type="match status" value="1"/>
</dbReference>
<evidence type="ECO:0000256" key="10">
    <source>
        <dbReference type="RuleBase" id="RU366043"/>
    </source>
</evidence>
<keyword evidence="5 10" id="KW-0812">Transmembrane</keyword>
<dbReference type="Pfam" id="PF03141">
    <property type="entry name" value="Methyltransf_29"/>
    <property type="match status" value="1"/>
</dbReference>
<reference evidence="12" key="1">
    <citation type="submission" date="2017-07" db="EMBL/GenBank/DDBJ databases">
        <title>Taro Niue Genome Assembly and Annotation.</title>
        <authorList>
            <person name="Atibalentja N."/>
            <person name="Keating K."/>
            <person name="Fields C.J."/>
        </authorList>
    </citation>
    <scope>NUCLEOTIDE SEQUENCE</scope>
    <source>
        <strain evidence="12">Niue_2</strain>
        <tissue evidence="12">Leaf</tissue>
    </source>
</reference>
<keyword evidence="3 10" id="KW-0489">Methyltransferase</keyword>
<keyword evidence="8 10" id="KW-0472">Membrane</keyword>
<dbReference type="EC" id="2.1.1.-" evidence="10"/>
<protein>
    <recommendedName>
        <fullName evidence="10">Methyltransferase</fullName>
        <ecNumber evidence="10">2.1.1.-</ecNumber>
    </recommendedName>
</protein>
<keyword evidence="4 10" id="KW-0808">Transferase</keyword>
<dbReference type="InterPro" id="IPR004159">
    <property type="entry name" value="Put_SAM_MeTrfase"/>
</dbReference>
<organism evidence="12 13">
    <name type="scientific">Colocasia esculenta</name>
    <name type="common">Wild taro</name>
    <name type="synonym">Arum esculentum</name>
    <dbReference type="NCBI Taxonomy" id="4460"/>
    <lineage>
        <taxon>Eukaryota</taxon>
        <taxon>Viridiplantae</taxon>
        <taxon>Streptophyta</taxon>
        <taxon>Embryophyta</taxon>
        <taxon>Tracheophyta</taxon>
        <taxon>Spermatophyta</taxon>
        <taxon>Magnoliopsida</taxon>
        <taxon>Liliopsida</taxon>
        <taxon>Araceae</taxon>
        <taxon>Aroideae</taxon>
        <taxon>Colocasieae</taxon>
        <taxon>Colocasia</taxon>
    </lineage>
</organism>
<dbReference type="AlphaFoldDB" id="A0A843VPQ1"/>
<keyword evidence="7 10" id="KW-1133">Transmembrane helix</keyword>
<evidence type="ECO:0000256" key="5">
    <source>
        <dbReference type="ARBA" id="ARBA00022692"/>
    </source>
</evidence>
<feature type="transmembrane region" description="Helical" evidence="10">
    <location>
        <begin position="102"/>
        <end position="119"/>
    </location>
</feature>
<dbReference type="GO" id="GO:0032259">
    <property type="term" value="P:methylation"/>
    <property type="evidence" value="ECO:0007669"/>
    <property type="project" value="UniProtKB-KW"/>
</dbReference>
<comment type="similarity">
    <text evidence="2 10">Belongs to the methyltransferase superfamily.</text>
</comment>
<dbReference type="GO" id="GO:0005768">
    <property type="term" value="C:endosome"/>
    <property type="evidence" value="ECO:0007669"/>
    <property type="project" value="TreeGrafter"/>
</dbReference>
<dbReference type="PANTHER" id="PTHR10108">
    <property type="entry name" value="SAM-DEPENDENT METHYLTRANSFERASE"/>
    <property type="match status" value="1"/>
</dbReference>
<dbReference type="FunFam" id="3.40.50.150:FF:000043">
    <property type="entry name" value="probable methyltransferase PMT3"/>
    <property type="match status" value="1"/>
</dbReference>
<evidence type="ECO:0000256" key="1">
    <source>
        <dbReference type="ARBA" id="ARBA00004323"/>
    </source>
</evidence>
<sequence length="713" mass="80576">MGKLTIRAKKKKKKTLPTLIPFPDGAAGQGYVGGYSPASRYLEKLGERRGLSAGYLDQIPAATAPPRPPLPASWSGDVEKGRAPSSTIKMRGRMDGNQNKRLVTSLCIVVIFLGFLFLYNNGFFGSGEVSGASAFEYGTKSIRSFGWGSDESSESASKQELSVFVQEEGESMIIPRSYPVCDDRHSELIPCLDRNLITQMRLKLDLSLMEHYERHCPLPDRRFNCLIPPPQGYKVPIKWPKSRDEVWQANIPHTHLAHEKSDQNWMVVKGDKIEFPGGGTHFHYGADKYIASLANMLNFTNDNLSNEGNLRTVLDVGCGVASFGGYLLSSDIIAMSLAPNDVHQNQIQFALERGIPAYLGVLGTKRLPYPSRSFELAHCSRCRIDWLQRDGILLLEVDRLLRPGGYFAYSSPEAYAQDEEDLRIWRQMSALVERMCWKVAVKRNQTVIWVKPLTNDCYMERNPGTQPPLCKSDDDPDAVWGVPMQACVTPYSPQHHRSKGSGLAPWPSRLTSPPPRLADLDISNEMFRKDVDMWQKRVEDYWNLLSPKIRPNSLRNLMDMKANLGSFAAALRDKDVWVMNVVPEDAQHNLKIIYDRGLIGSVHDWCEAYSTYPRTYDLLHAWTVFSDIEKKGCSPEDLLLEMDRILRPTGFVIIRDKKPVTDFIKRYLSALHWKIVASGDGEPDSESDDEVVVVIQKRMWLPTFTYPVVKKPS</sequence>
<keyword evidence="13" id="KW-1185">Reference proteome</keyword>
<accession>A0A843VPQ1</accession>
<name>A0A843VPQ1_COLES</name>
<proteinExistence type="inferred from homology"/>
<dbReference type="EMBL" id="NMUH01001985">
    <property type="protein sequence ID" value="MQL96986.1"/>
    <property type="molecule type" value="Genomic_DNA"/>
</dbReference>
<dbReference type="SUPFAM" id="SSF53335">
    <property type="entry name" value="S-adenosyl-L-methionine-dependent methyltransferases"/>
    <property type="match status" value="2"/>
</dbReference>
<feature type="region of interest" description="Disordered" evidence="11">
    <location>
        <begin position="61"/>
        <end position="93"/>
    </location>
</feature>
<dbReference type="PANTHER" id="PTHR10108:SF1120">
    <property type="entry name" value="METHYLTRANSFERASE PMT8-RELATED"/>
    <property type="match status" value="1"/>
</dbReference>
<dbReference type="GO" id="GO:0000139">
    <property type="term" value="C:Golgi membrane"/>
    <property type="evidence" value="ECO:0007669"/>
    <property type="project" value="UniProtKB-SubCell"/>
</dbReference>
<gene>
    <name evidence="12" type="ORF">Taro_029672</name>
</gene>
<evidence type="ECO:0000256" key="8">
    <source>
        <dbReference type="ARBA" id="ARBA00023136"/>
    </source>
</evidence>
<evidence type="ECO:0000256" key="11">
    <source>
        <dbReference type="SAM" id="MobiDB-lite"/>
    </source>
</evidence>
<dbReference type="GO" id="GO:0008168">
    <property type="term" value="F:methyltransferase activity"/>
    <property type="evidence" value="ECO:0007669"/>
    <property type="project" value="UniProtKB-UniRule"/>
</dbReference>
<comment type="caution">
    <text evidence="12">The sequence shown here is derived from an EMBL/GenBank/DDBJ whole genome shotgun (WGS) entry which is preliminary data.</text>
</comment>
<evidence type="ECO:0000256" key="7">
    <source>
        <dbReference type="ARBA" id="ARBA00022989"/>
    </source>
</evidence>
<dbReference type="OrthoDB" id="2013972at2759"/>
<comment type="subcellular location">
    <subcellularLocation>
        <location evidence="1">Golgi apparatus membrane</location>
        <topology evidence="1">Single-pass type II membrane protein</topology>
    </subcellularLocation>
    <subcellularLocation>
        <location evidence="10">Membrane</location>
        <topology evidence="10">Single-pass type II membrane protein</topology>
    </subcellularLocation>
</comment>
<dbReference type="InterPro" id="IPR029063">
    <property type="entry name" value="SAM-dependent_MTases_sf"/>
</dbReference>
<evidence type="ECO:0000256" key="3">
    <source>
        <dbReference type="ARBA" id="ARBA00022603"/>
    </source>
</evidence>
<dbReference type="GO" id="GO:0005802">
    <property type="term" value="C:trans-Golgi network"/>
    <property type="evidence" value="ECO:0007669"/>
    <property type="project" value="TreeGrafter"/>
</dbReference>
<evidence type="ECO:0000256" key="2">
    <source>
        <dbReference type="ARBA" id="ARBA00008361"/>
    </source>
</evidence>
<evidence type="ECO:0000256" key="6">
    <source>
        <dbReference type="ARBA" id="ARBA00022968"/>
    </source>
</evidence>
<evidence type="ECO:0000313" key="12">
    <source>
        <dbReference type="EMBL" id="MQL96986.1"/>
    </source>
</evidence>
<evidence type="ECO:0000256" key="4">
    <source>
        <dbReference type="ARBA" id="ARBA00022679"/>
    </source>
</evidence>
<evidence type="ECO:0000313" key="13">
    <source>
        <dbReference type="Proteomes" id="UP000652761"/>
    </source>
</evidence>
<evidence type="ECO:0000256" key="9">
    <source>
        <dbReference type="ARBA" id="ARBA00023180"/>
    </source>
</evidence>
<keyword evidence="9 10" id="KW-0325">Glycoprotein</keyword>
<dbReference type="Proteomes" id="UP000652761">
    <property type="component" value="Unassembled WGS sequence"/>
</dbReference>
<keyword evidence="6 10" id="KW-0735">Signal-anchor</keyword>